<evidence type="ECO:0000256" key="1">
    <source>
        <dbReference type="SAM" id="Phobius"/>
    </source>
</evidence>
<dbReference type="AlphaFoldDB" id="A0A1H8D475"/>
<name>A0A1H8D475_9EURY</name>
<protein>
    <submittedName>
        <fullName evidence="2">Uncharacterized protein</fullName>
    </submittedName>
</protein>
<dbReference type="OrthoDB" id="236785at2157"/>
<keyword evidence="1" id="KW-0812">Transmembrane</keyword>
<keyword evidence="3" id="KW-1185">Reference proteome</keyword>
<keyword evidence="1" id="KW-0472">Membrane</keyword>
<dbReference type="EMBL" id="FOCX01000001">
    <property type="protein sequence ID" value="SEN01975.1"/>
    <property type="molecule type" value="Genomic_DNA"/>
</dbReference>
<keyword evidence="1" id="KW-1133">Transmembrane helix</keyword>
<proteinExistence type="predicted"/>
<evidence type="ECO:0000313" key="3">
    <source>
        <dbReference type="Proteomes" id="UP000198775"/>
    </source>
</evidence>
<reference evidence="3" key="1">
    <citation type="submission" date="2016-10" db="EMBL/GenBank/DDBJ databases">
        <authorList>
            <person name="Varghese N."/>
            <person name="Submissions S."/>
        </authorList>
    </citation>
    <scope>NUCLEOTIDE SEQUENCE [LARGE SCALE GENOMIC DNA]</scope>
    <source>
        <strain evidence="3">IBRC-M 10043</strain>
    </source>
</reference>
<accession>A0A1H8D475</accession>
<evidence type="ECO:0000313" key="2">
    <source>
        <dbReference type="EMBL" id="SEN01975.1"/>
    </source>
</evidence>
<organism evidence="2 3">
    <name type="scientific">Halorientalis persicus</name>
    <dbReference type="NCBI Taxonomy" id="1367881"/>
    <lineage>
        <taxon>Archaea</taxon>
        <taxon>Methanobacteriati</taxon>
        <taxon>Methanobacteriota</taxon>
        <taxon>Stenosarchaea group</taxon>
        <taxon>Halobacteria</taxon>
        <taxon>Halobacteriales</taxon>
        <taxon>Haloarculaceae</taxon>
        <taxon>Halorientalis</taxon>
    </lineage>
</organism>
<dbReference type="RefSeq" id="WP_092656650.1">
    <property type="nucleotide sequence ID" value="NZ_FOCX01000001.1"/>
</dbReference>
<gene>
    <name evidence="2" type="ORF">SAMN05216388_1001171</name>
</gene>
<feature type="transmembrane region" description="Helical" evidence="1">
    <location>
        <begin position="148"/>
        <end position="168"/>
    </location>
</feature>
<dbReference type="Proteomes" id="UP000198775">
    <property type="component" value="Unassembled WGS sequence"/>
</dbReference>
<sequence>MAETVTEYEHLAAKKRERQGNAELATVTDVAVGRERVVLTATFEWSPDPVELAYDLDDDRDVLKLERLTETAGFDFEQVAFLEGETVELTYAGDEWVPSAHRAQVEGEGSAVETFRTELRLLARELARAPNLPRRGIEAMRTASTRQLIVGVILFKKLLIAGLLVWILV</sequence>